<keyword evidence="1" id="KW-0489">Methyltransferase</keyword>
<accession>A0ACC5R379</accession>
<evidence type="ECO:0000313" key="1">
    <source>
        <dbReference type="EMBL" id="MBK1867067.1"/>
    </source>
</evidence>
<reference evidence="1" key="1">
    <citation type="submission" date="2021-01" db="EMBL/GenBank/DDBJ databases">
        <authorList>
            <person name="Sun Q."/>
        </authorList>
    </citation>
    <scope>NUCLEOTIDE SEQUENCE</scope>
    <source>
        <strain evidence="1">YIM B02566</strain>
    </source>
</reference>
<sequence>MDSTASPPTTWSRNQIEQLLRSESFDYQSIPLPYGLSTGTGHDRSATAKVILPDDMSGQSFVDIGCSLGFFCFEAKRRGASRSVGLDFASENVRRGRILADVLGLPVEFRKYDIDHESIDETFDHVICLNVLHHLVNPILGLDRLIAATRHKLTLELATFGAHDRRKLGIGWLQQRFLSRSPSVLVASGTAGEGVKQFYITQAAIENLLRFRRGCFASVEIIPSPFKERFLVVAHKRHIKDLMIIGFPGLEVAAPIVKGIHQRAYQSAADFLGDIAGASVLNADAYHEPRKAEDDKLIFDYNVMRPEISGAIAFEHDPAVEIISTATRKRAITIWLPPHEMSQGIRTEMTAVSEKARKKLSALLAMSEDGKQLVRHYRMWAEYLARTQVEHRILAVQASGPVLLTPEEWERDIALPLLDGRS</sequence>
<name>A0ACC5R379_9HYPH</name>
<dbReference type="Proteomes" id="UP000616151">
    <property type="component" value="Unassembled WGS sequence"/>
</dbReference>
<comment type="caution">
    <text evidence="1">The sequence shown here is derived from an EMBL/GenBank/DDBJ whole genome shotgun (WGS) entry which is preliminary data.</text>
</comment>
<gene>
    <name evidence="1" type="ORF">JHL16_11985</name>
</gene>
<keyword evidence="2" id="KW-1185">Reference proteome</keyword>
<proteinExistence type="predicted"/>
<evidence type="ECO:0000313" key="2">
    <source>
        <dbReference type="Proteomes" id="UP000616151"/>
    </source>
</evidence>
<organism evidence="1 2">
    <name type="scientific">Taklimakanibacter albus</name>
    <dbReference type="NCBI Taxonomy" id="2800327"/>
    <lineage>
        <taxon>Bacteria</taxon>
        <taxon>Pseudomonadati</taxon>
        <taxon>Pseudomonadota</taxon>
        <taxon>Alphaproteobacteria</taxon>
        <taxon>Hyphomicrobiales</taxon>
        <taxon>Aestuariivirgaceae</taxon>
        <taxon>Taklimakanibacter</taxon>
    </lineage>
</organism>
<dbReference type="EMBL" id="JAENHL010000007">
    <property type="protein sequence ID" value="MBK1867067.1"/>
    <property type="molecule type" value="Genomic_DNA"/>
</dbReference>
<protein>
    <submittedName>
        <fullName evidence="1">Methyltransferase domain-containing protein</fullName>
    </submittedName>
</protein>
<keyword evidence="1" id="KW-0808">Transferase</keyword>